<evidence type="ECO:0000256" key="1">
    <source>
        <dbReference type="SAM" id="Phobius"/>
    </source>
</evidence>
<dbReference type="GO" id="GO:0080120">
    <property type="term" value="P:CAAX-box protein maturation"/>
    <property type="evidence" value="ECO:0007669"/>
    <property type="project" value="UniProtKB-ARBA"/>
</dbReference>
<gene>
    <name evidence="3" type="ORF">DO97_05300</name>
</gene>
<proteinExistence type="predicted"/>
<dbReference type="AlphaFoldDB" id="A0A098TKE7"/>
<dbReference type="PANTHER" id="PTHR43592:SF15">
    <property type="entry name" value="CAAX AMINO TERMINAL PROTEASE FAMILY PROTEIN"/>
    <property type="match status" value="1"/>
</dbReference>
<feature type="transmembrane region" description="Helical" evidence="1">
    <location>
        <begin position="91"/>
        <end position="117"/>
    </location>
</feature>
<comment type="caution">
    <text evidence="3">The sequence shown here is derived from an EMBL/GenBank/DDBJ whole genome shotgun (WGS) entry which is preliminary data.</text>
</comment>
<dbReference type="GO" id="GO:0004175">
    <property type="term" value="F:endopeptidase activity"/>
    <property type="evidence" value="ECO:0007669"/>
    <property type="project" value="UniProtKB-ARBA"/>
</dbReference>
<feature type="transmembrane region" description="Helical" evidence="1">
    <location>
        <begin position="186"/>
        <end position="203"/>
    </location>
</feature>
<feature type="transmembrane region" description="Helical" evidence="1">
    <location>
        <begin position="123"/>
        <end position="141"/>
    </location>
</feature>
<dbReference type="PANTHER" id="PTHR43592">
    <property type="entry name" value="CAAX AMINO TERMINAL PROTEASE"/>
    <property type="match status" value="1"/>
</dbReference>
<dbReference type="STRING" id="1497020.DO97_05300"/>
<feature type="transmembrane region" description="Helical" evidence="1">
    <location>
        <begin position="20"/>
        <end position="40"/>
    </location>
</feature>
<feature type="transmembrane region" description="Helical" evidence="1">
    <location>
        <begin position="162"/>
        <end position="180"/>
    </location>
</feature>
<dbReference type="InterPro" id="IPR003675">
    <property type="entry name" value="Rce1/LyrA-like_dom"/>
</dbReference>
<dbReference type="Proteomes" id="UP000030170">
    <property type="component" value="Unassembled WGS sequence"/>
</dbReference>
<dbReference type="RefSeq" id="WP_036532994.1">
    <property type="nucleotide sequence ID" value="NZ_JJML01000019.1"/>
</dbReference>
<feature type="transmembrane region" description="Helical" evidence="1">
    <location>
        <begin position="46"/>
        <end position="70"/>
    </location>
</feature>
<keyword evidence="1" id="KW-0472">Membrane</keyword>
<name>A0A098TKE7_9CYAN</name>
<feature type="domain" description="CAAX prenyl protease 2/Lysostaphin resistance protein A-like" evidence="2">
    <location>
        <begin position="126"/>
        <end position="220"/>
    </location>
</feature>
<accession>A0A098TKE7</accession>
<sequence length="278" mass="31285">MLPRDTHRLATAAAPVRIGIFILLLLVCWLPLAAAMLWLVCDRNLASILTMGLLFGEFLLLVWAWGHLVYRESNLFHRYGLRWTAVNGQDYLRGLGVGFWLLWALFGVEGWLGWLVWQPPTHGWVGLLLAGFMVGLGVGLAEELFFRGWLLDELQRDYPPQLVLWVTSLIYAGLHFLRPLPEIFRTWPQFLGLVILGVILVRAKAVTQGRLGLAIGIHGGLVWGYYLINVGQLVRYTQAAPAWVTGIDHNPLAGLMGLLFLGLLAELLRWGWLGRGQF</sequence>
<dbReference type="EMBL" id="JJML01000019">
    <property type="protein sequence ID" value="KGF72751.1"/>
    <property type="molecule type" value="Genomic_DNA"/>
</dbReference>
<feature type="transmembrane region" description="Helical" evidence="1">
    <location>
        <begin position="252"/>
        <end position="272"/>
    </location>
</feature>
<feature type="transmembrane region" description="Helical" evidence="1">
    <location>
        <begin position="210"/>
        <end position="228"/>
    </location>
</feature>
<protein>
    <submittedName>
        <fullName evidence="3">Abortive phage infection protein</fullName>
    </submittedName>
</protein>
<reference evidence="3 4" key="1">
    <citation type="journal article" date="2014" name="Mol. Ecol.">
        <title>Evolution of Synechococcus.</title>
        <authorList>
            <person name="Dvorak P."/>
            <person name="Casamatta D."/>
            <person name="Hasler P."/>
            <person name="Poulickova A."/>
            <person name="Ondrej V."/>
            <person name="Sanges R."/>
        </authorList>
    </citation>
    <scope>NUCLEOTIDE SEQUENCE [LARGE SCALE GENOMIC DNA]</scope>
    <source>
        <strain evidence="3 4">CAUP A 1101</strain>
    </source>
</reference>
<keyword evidence="1" id="KW-1133">Transmembrane helix</keyword>
<evidence type="ECO:0000313" key="4">
    <source>
        <dbReference type="Proteomes" id="UP000030170"/>
    </source>
</evidence>
<organism evidence="3 4">
    <name type="scientific">Neosynechococcus sphagnicola sy1</name>
    <dbReference type="NCBI Taxonomy" id="1497020"/>
    <lineage>
        <taxon>Bacteria</taxon>
        <taxon>Bacillati</taxon>
        <taxon>Cyanobacteriota</taxon>
        <taxon>Cyanophyceae</taxon>
        <taxon>Neosynechococcales</taxon>
        <taxon>Neosynechococcaceae</taxon>
        <taxon>Neosynechococcus</taxon>
    </lineage>
</organism>
<dbReference type="Pfam" id="PF02517">
    <property type="entry name" value="Rce1-like"/>
    <property type="match status" value="1"/>
</dbReference>
<evidence type="ECO:0000259" key="2">
    <source>
        <dbReference type="Pfam" id="PF02517"/>
    </source>
</evidence>
<keyword evidence="1" id="KW-0812">Transmembrane</keyword>
<evidence type="ECO:0000313" key="3">
    <source>
        <dbReference type="EMBL" id="KGF72751.1"/>
    </source>
</evidence>
<dbReference type="OrthoDB" id="3034706at2"/>
<keyword evidence="4" id="KW-1185">Reference proteome</keyword>